<keyword evidence="5 8" id="KW-1133">Transmembrane helix</keyword>
<feature type="transmembrane region" description="Helical" evidence="8">
    <location>
        <begin position="377"/>
        <end position="401"/>
    </location>
</feature>
<proteinExistence type="predicted"/>
<organism evidence="9 10">
    <name type="scientific">Croceibacterium mercuriale</name>
    <dbReference type="NCBI Taxonomy" id="1572751"/>
    <lineage>
        <taxon>Bacteria</taxon>
        <taxon>Pseudomonadati</taxon>
        <taxon>Pseudomonadota</taxon>
        <taxon>Alphaproteobacteria</taxon>
        <taxon>Sphingomonadales</taxon>
        <taxon>Erythrobacteraceae</taxon>
        <taxon>Croceibacterium</taxon>
    </lineage>
</organism>
<dbReference type="PANTHER" id="PTHR42865">
    <property type="entry name" value="PROTON/GLUTAMATE-ASPARTATE SYMPORTER"/>
    <property type="match status" value="1"/>
</dbReference>
<dbReference type="Gene3D" id="1.10.3860.10">
    <property type="entry name" value="Sodium:dicarboxylate symporter"/>
    <property type="match status" value="1"/>
</dbReference>
<evidence type="ECO:0000256" key="7">
    <source>
        <dbReference type="SAM" id="MobiDB-lite"/>
    </source>
</evidence>
<evidence type="ECO:0000256" key="2">
    <source>
        <dbReference type="ARBA" id="ARBA00022448"/>
    </source>
</evidence>
<feature type="transmembrane region" description="Helical" evidence="8">
    <location>
        <begin position="349"/>
        <end position="371"/>
    </location>
</feature>
<keyword evidence="10" id="KW-1185">Reference proteome</keyword>
<dbReference type="GO" id="GO:0015293">
    <property type="term" value="F:symporter activity"/>
    <property type="evidence" value="ECO:0007669"/>
    <property type="project" value="UniProtKB-KW"/>
</dbReference>
<dbReference type="EMBL" id="JTDN01000002">
    <property type="protein sequence ID" value="KHL24381.1"/>
    <property type="molecule type" value="Genomic_DNA"/>
</dbReference>
<feature type="transmembrane region" description="Helical" evidence="8">
    <location>
        <begin position="317"/>
        <end position="342"/>
    </location>
</feature>
<dbReference type="PANTHER" id="PTHR42865:SF7">
    <property type="entry name" value="PROTON_GLUTAMATE-ASPARTATE SYMPORTER"/>
    <property type="match status" value="1"/>
</dbReference>
<comment type="caution">
    <text evidence="9">The sequence shown here is derived from an EMBL/GenBank/DDBJ whole genome shotgun (WGS) entry which is preliminary data.</text>
</comment>
<dbReference type="SUPFAM" id="SSF118215">
    <property type="entry name" value="Proton glutamate symport protein"/>
    <property type="match status" value="1"/>
</dbReference>
<dbReference type="STRING" id="1572751.PK98_09915"/>
<evidence type="ECO:0000256" key="5">
    <source>
        <dbReference type="ARBA" id="ARBA00022989"/>
    </source>
</evidence>
<evidence type="ECO:0000313" key="10">
    <source>
        <dbReference type="Proteomes" id="UP000030988"/>
    </source>
</evidence>
<dbReference type="InterPro" id="IPR001991">
    <property type="entry name" value="Na-dicarboxylate_symporter"/>
</dbReference>
<evidence type="ECO:0000313" key="9">
    <source>
        <dbReference type="EMBL" id="KHL24381.1"/>
    </source>
</evidence>
<feature type="transmembrane region" description="Helical" evidence="8">
    <location>
        <begin position="104"/>
        <end position="126"/>
    </location>
</feature>
<evidence type="ECO:0000256" key="6">
    <source>
        <dbReference type="ARBA" id="ARBA00023136"/>
    </source>
</evidence>
<accession>A0A0B2BXH7</accession>
<dbReference type="Proteomes" id="UP000030988">
    <property type="component" value="Unassembled WGS sequence"/>
</dbReference>
<feature type="region of interest" description="Disordered" evidence="7">
    <location>
        <begin position="1"/>
        <end position="21"/>
    </location>
</feature>
<dbReference type="RefSeq" id="WP_039096740.1">
    <property type="nucleotide sequence ID" value="NZ_JTDN01000002.1"/>
</dbReference>
<evidence type="ECO:0000256" key="1">
    <source>
        <dbReference type="ARBA" id="ARBA00004651"/>
    </source>
</evidence>
<dbReference type="GO" id="GO:0005886">
    <property type="term" value="C:plasma membrane"/>
    <property type="evidence" value="ECO:0007669"/>
    <property type="project" value="UniProtKB-SubCell"/>
</dbReference>
<protein>
    <submittedName>
        <fullName evidence="9">Sodium:dicarboxylate symporter</fullName>
    </submittedName>
</protein>
<sequence>MPAEDARETPPATHPDAASSVAGPTLRLPAGWTFAALIGGWALGWVLADSAAAGPLQAFAGPIGSLWLSALQMTIIPLVAGLLVTGITGMVATARVGPIARRTLLAFWGVLAGGTLMAALLTPMLLQAFPIPASAGGALLAGGVTQPQEVPSIGDFFTSLVTPNVVAAAADTAMLPLIVFFVALAFAITRLPAARRTPLIDLFAGLGDAMLVIIGWVLWLAPVGVLALAIGVGLRSGGGALAAVAHYIVVVSSMGLIVMLAGYLLAVAGGRIPLGRFARAMIPAQTVALSTQSSLASLPAMLGSCRDLGLRETSGDFVLPLAVALFRATGPAMNLAVAIYVAQLAGVELTPLMLCVGFAVALLTTIGSVSLPGAVSFVTAIGPIAIAMGVPVEPLALLVAVEMVPDLIRTVGNVTMDVAVTAFVDRTDRDR</sequence>
<feature type="transmembrane region" description="Helical" evidence="8">
    <location>
        <begin position="280"/>
        <end position="302"/>
    </location>
</feature>
<gene>
    <name evidence="9" type="ORF">PK98_09915</name>
</gene>
<keyword evidence="6 8" id="KW-0472">Membrane</keyword>
<dbReference type="PRINTS" id="PR00173">
    <property type="entry name" value="EDTRNSPORT"/>
</dbReference>
<feature type="transmembrane region" description="Helical" evidence="8">
    <location>
        <begin position="209"/>
        <end position="232"/>
    </location>
</feature>
<feature type="transmembrane region" description="Helical" evidence="8">
    <location>
        <begin position="244"/>
        <end position="268"/>
    </location>
</feature>
<reference evidence="9 10" key="1">
    <citation type="submission" date="2014-11" db="EMBL/GenBank/DDBJ databases">
        <title>Draft genome sequence of Kirrobacter mercurialis.</title>
        <authorList>
            <person name="Coil D.A."/>
            <person name="Eisen J.A."/>
        </authorList>
    </citation>
    <scope>NUCLEOTIDE SEQUENCE [LARGE SCALE GENOMIC DNA]</scope>
    <source>
        <strain evidence="9 10">Coronado</strain>
    </source>
</reference>
<keyword evidence="2" id="KW-0813">Transport</keyword>
<evidence type="ECO:0000256" key="4">
    <source>
        <dbReference type="ARBA" id="ARBA00022692"/>
    </source>
</evidence>
<dbReference type="AlphaFoldDB" id="A0A0B2BXH7"/>
<dbReference type="OrthoDB" id="9766690at2"/>
<dbReference type="Pfam" id="PF00375">
    <property type="entry name" value="SDF"/>
    <property type="match status" value="1"/>
</dbReference>
<comment type="subcellular location">
    <subcellularLocation>
        <location evidence="1">Cell membrane</location>
        <topology evidence="1">Multi-pass membrane protein</topology>
    </subcellularLocation>
</comment>
<feature type="transmembrane region" description="Helical" evidence="8">
    <location>
        <begin position="165"/>
        <end position="188"/>
    </location>
</feature>
<keyword evidence="3" id="KW-1003">Cell membrane</keyword>
<feature type="transmembrane region" description="Helical" evidence="8">
    <location>
        <begin position="68"/>
        <end position="92"/>
    </location>
</feature>
<feature type="transmembrane region" description="Helical" evidence="8">
    <location>
        <begin position="30"/>
        <end position="48"/>
    </location>
</feature>
<evidence type="ECO:0000256" key="3">
    <source>
        <dbReference type="ARBA" id="ARBA00022475"/>
    </source>
</evidence>
<evidence type="ECO:0000256" key="8">
    <source>
        <dbReference type="SAM" id="Phobius"/>
    </source>
</evidence>
<name>A0A0B2BXH7_9SPHN</name>
<keyword evidence="4 8" id="KW-0812">Transmembrane</keyword>
<dbReference type="InterPro" id="IPR036458">
    <property type="entry name" value="Na:dicarbo_symporter_sf"/>
</dbReference>